<dbReference type="InterPro" id="IPR000358">
    <property type="entry name" value="RNR_small_fam"/>
</dbReference>
<keyword evidence="2" id="KW-1185">Reference proteome</keyword>
<dbReference type="InterPro" id="IPR009078">
    <property type="entry name" value="Ferritin-like_SF"/>
</dbReference>
<dbReference type="EMBL" id="JBHSXQ010000001">
    <property type="protein sequence ID" value="MFC6904368.1"/>
    <property type="molecule type" value="Genomic_DNA"/>
</dbReference>
<sequence>MHRSAAAEHSLDRDARSYRYYRNAVERHWDPAEIDLSTDRERIGKLDEATFTDLRRTLALFGAGEEAVTEDLAPLSVVMEGIEDQMFVTTQLYEEAKHTDFFDRYWREVINPAEDDRGLERSSPLDDRWFFDAYHELFGRNEAAMDRLLTEDTPANRVRALCHYHLTIEGIMAQTGYYAVQTNYSGEIPELPLIPGLVDGFAEIRGDEGRHVGFGMAKLKELLGEGVPIDVVHGTVNNLLPLTQEVAATAAASEDGAGLDEGDLTTYAAEKHLQRMEQLSDASAEIPDVEELVAVERPADF</sequence>
<organism evidence="1 2">
    <name type="scientific">Halalkalicoccus tibetensis</name>
    <dbReference type="NCBI Taxonomy" id="175632"/>
    <lineage>
        <taxon>Archaea</taxon>
        <taxon>Methanobacteriati</taxon>
        <taxon>Methanobacteriota</taxon>
        <taxon>Stenosarchaea group</taxon>
        <taxon>Halobacteria</taxon>
        <taxon>Halobacteriales</taxon>
        <taxon>Halococcaceae</taxon>
        <taxon>Halalkalicoccus</taxon>
    </lineage>
</organism>
<dbReference type="Proteomes" id="UP001596312">
    <property type="component" value="Unassembled WGS sequence"/>
</dbReference>
<dbReference type="Pfam" id="PF00268">
    <property type="entry name" value="Ribonuc_red_sm"/>
    <property type="match status" value="1"/>
</dbReference>
<gene>
    <name evidence="1" type="ORF">ACFQGH_04055</name>
</gene>
<protein>
    <submittedName>
        <fullName evidence="1">Ribonucleotide-diphosphate reductase subunit beta</fullName>
    </submittedName>
</protein>
<evidence type="ECO:0000313" key="2">
    <source>
        <dbReference type="Proteomes" id="UP001596312"/>
    </source>
</evidence>
<dbReference type="InterPro" id="IPR012348">
    <property type="entry name" value="RNR-like"/>
</dbReference>
<comment type="caution">
    <text evidence="1">The sequence shown here is derived from an EMBL/GenBank/DDBJ whole genome shotgun (WGS) entry which is preliminary data.</text>
</comment>
<proteinExistence type="predicted"/>
<accession>A0ABD5V243</accession>
<dbReference type="RefSeq" id="WP_340602875.1">
    <property type="nucleotide sequence ID" value="NZ_JBBMXV010000001.1"/>
</dbReference>
<name>A0ABD5V243_9EURY</name>
<reference evidence="1 2" key="1">
    <citation type="journal article" date="2019" name="Int. J. Syst. Evol. Microbiol.">
        <title>The Global Catalogue of Microorganisms (GCM) 10K type strain sequencing project: providing services to taxonomists for standard genome sequencing and annotation.</title>
        <authorList>
            <consortium name="The Broad Institute Genomics Platform"/>
            <consortium name="The Broad Institute Genome Sequencing Center for Infectious Disease"/>
            <person name="Wu L."/>
            <person name="Ma J."/>
        </authorList>
    </citation>
    <scope>NUCLEOTIDE SEQUENCE [LARGE SCALE GENOMIC DNA]</scope>
    <source>
        <strain evidence="1 2">CGMCC 1.3240</strain>
    </source>
</reference>
<dbReference type="Gene3D" id="1.10.620.20">
    <property type="entry name" value="Ribonucleotide Reductase, subunit A"/>
    <property type="match status" value="1"/>
</dbReference>
<evidence type="ECO:0000313" key="1">
    <source>
        <dbReference type="EMBL" id="MFC6904368.1"/>
    </source>
</evidence>
<dbReference type="SUPFAM" id="SSF47240">
    <property type="entry name" value="Ferritin-like"/>
    <property type="match status" value="1"/>
</dbReference>
<dbReference type="AlphaFoldDB" id="A0ABD5V243"/>